<accession>A0A2G9YQV7</accession>
<dbReference type="Proteomes" id="UP000231567">
    <property type="component" value="Unassembled WGS sequence"/>
</dbReference>
<comment type="caution">
    <text evidence="1">The sequence shown here is derived from an EMBL/GenBank/DDBJ whole genome shotgun (WGS) entry which is preliminary data.</text>
</comment>
<dbReference type="AlphaFoldDB" id="A0A2G9YQV7"/>
<dbReference type="EMBL" id="PCRM01000031">
    <property type="protein sequence ID" value="PIP21594.1"/>
    <property type="molecule type" value="Genomic_DNA"/>
</dbReference>
<evidence type="ECO:0000313" key="1">
    <source>
        <dbReference type="EMBL" id="PIP21594.1"/>
    </source>
</evidence>
<evidence type="ECO:0000313" key="2">
    <source>
        <dbReference type="Proteomes" id="UP000231567"/>
    </source>
</evidence>
<feature type="non-terminal residue" evidence="1">
    <location>
        <position position="216"/>
    </location>
</feature>
<organism evidence="1 2">
    <name type="scientific">Candidatus Nealsonbacteria bacterium CG23_combo_of_CG06-09_8_20_14_all_40_13</name>
    <dbReference type="NCBI Taxonomy" id="1974724"/>
    <lineage>
        <taxon>Bacteria</taxon>
        <taxon>Candidatus Nealsoniibacteriota</taxon>
    </lineage>
</organism>
<sequence length="216" mass="25496">MTTVRFPLRQLPIEILEITSLRRCYQAVEKKHLQQDHPDWWQEFQGVIDIYNFKFEIWIRIPGGQHSSDYPGLAQRISDDFQELLSFCQCSSGDFRESLLETGENMAHLVEAVFRAAYLFVLYEIGRKIGEKILFQCLKERDSQRPDVYQLTIYQNRDLSHSFIIDLVDLVITSYLSCAIRGLPYDILPRLREKIDQYTPRDDFQPESQPNRQLCP</sequence>
<reference evidence="1 2" key="1">
    <citation type="submission" date="2017-09" db="EMBL/GenBank/DDBJ databases">
        <title>Depth-based differentiation of microbial function through sediment-hosted aquifers and enrichment of novel symbionts in the deep terrestrial subsurface.</title>
        <authorList>
            <person name="Probst A.J."/>
            <person name="Ladd B."/>
            <person name="Jarett J.K."/>
            <person name="Geller-Mcgrath D.E."/>
            <person name="Sieber C.M."/>
            <person name="Emerson J.B."/>
            <person name="Anantharaman K."/>
            <person name="Thomas B.C."/>
            <person name="Malmstrom R."/>
            <person name="Stieglmeier M."/>
            <person name="Klingl A."/>
            <person name="Woyke T."/>
            <person name="Ryan C.M."/>
            <person name="Banfield J.F."/>
        </authorList>
    </citation>
    <scope>NUCLEOTIDE SEQUENCE [LARGE SCALE GENOMIC DNA]</scope>
    <source>
        <strain evidence="1">CG23_combo_of_CG06-09_8_20_14_all_40_13</strain>
    </source>
</reference>
<protein>
    <submittedName>
        <fullName evidence="1">Uncharacterized protein</fullName>
    </submittedName>
</protein>
<name>A0A2G9YQV7_9BACT</name>
<proteinExistence type="predicted"/>
<gene>
    <name evidence="1" type="ORF">COX39_02090</name>
</gene>